<evidence type="ECO:0000313" key="2">
    <source>
        <dbReference type="Proteomes" id="UP000095492"/>
    </source>
</evidence>
<proteinExistence type="predicted"/>
<organism evidence="1 2">
    <name type="scientific">Eubacterium ramulus</name>
    <dbReference type="NCBI Taxonomy" id="39490"/>
    <lineage>
        <taxon>Bacteria</taxon>
        <taxon>Bacillati</taxon>
        <taxon>Bacillota</taxon>
        <taxon>Clostridia</taxon>
        <taxon>Eubacteriales</taxon>
        <taxon>Eubacteriaceae</taxon>
        <taxon>Eubacterium</taxon>
    </lineage>
</organism>
<name>A0A173R3J9_EUBRA</name>
<dbReference type="EMBL" id="CYYA01000001">
    <property type="protein sequence ID" value="CUM72395.1"/>
    <property type="molecule type" value="Genomic_DNA"/>
</dbReference>
<dbReference type="STRING" id="39490.ERS852448_00178"/>
<protein>
    <submittedName>
        <fullName evidence="1">Uncharacterized protein</fullName>
    </submittedName>
</protein>
<dbReference type="AlphaFoldDB" id="A0A173R3J9"/>
<accession>A0A173R3J9</accession>
<evidence type="ECO:0000313" key="1">
    <source>
        <dbReference type="EMBL" id="CUM72395.1"/>
    </source>
</evidence>
<dbReference type="Proteomes" id="UP000095492">
    <property type="component" value="Unassembled WGS sequence"/>
</dbReference>
<sequence length="56" mass="6512">MSKNRSAATEKPEGRFANGTCELKLYYTKYKKSVDRKCCSVYNLLSVIQNNSLRFR</sequence>
<gene>
    <name evidence="1" type="ORF">ERS852448_00178</name>
</gene>
<reference evidence="1 2" key="1">
    <citation type="submission" date="2015-09" db="EMBL/GenBank/DDBJ databases">
        <authorList>
            <consortium name="Pathogen Informatics"/>
        </authorList>
    </citation>
    <scope>NUCLEOTIDE SEQUENCE [LARGE SCALE GENOMIC DNA]</scope>
    <source>
        <strain evidence="1 2">2789STDY5608891</strain>
    </source>
</reference>